<dbReference type="Proteomes" id="UP000007322">
    <property type="component" value="Chromosome 3"/>
</dbReference>
<feature type="region of interest" description="Disordered" evidence="1">
    <location>
        <begin position="27"/>
        <end position="73"/>
    </location>
</feature>
<dbReference type="PANTHER" id="PTHR48050">
    <property type="entry name" value="STEROL 3-BETA-GLUCOSYLTRANSFERASE"/>
    <property type="match status" value="1"/>
</dbReference>
<feature type="domain" description="Glycosyltransferase family 28 N-terminal" evidence="2">
    <location>
        <begin position="146"/>
        <end position="202"/>
    </location>
</feature>
<sequence>MTTASPEEGLALGAGCQATIYPALRPHVLKNPPTRKMRKQARKRGKDEDDRFRRFRISNEHSRTKGRVSRQDGRLNISLHDTSNAGYLAKALGTAAHKMVPLARTSEEEKREEEAEPPASPGRQKPDVRPTAPVGPPLPPPPRLNIVIMVIGSRGDAQPFLKIARILHAQYGHRVRIATHPAFCTFVQEDCPGIEFFTVGGDPSELMVCHASLCLLPTSIAPRY</sequence>
<proteinExistence type="predicted"/>
<dbReference type="Pfam" id="PF03033">
    <property type="entry name" value="Glyco_transf_28"/>
    <property type="match status" value="1"/>
</dbReference>
<dbReference type="GeneID" id="11507892"/>
<dbReference type="GO" id="GO:0005975">
    <property type="term" value="P:carbohydrate metabolic process"/>
    <property type="evidence" value="ECO:0007669"/>
    <property type="project" value="InterPro"/>
</dbReference>
<dbReference type="SUPFAM" id="SSF53756">
    <property type="entry name" value="UDP-Glycosyltransferase/glycogen phosphorylase"/>
    <property type="match status" value="1"/>
</dbReference>
<dbReference type="VEuPathDB" id="FungiDB:MYCTH_2304973"/>
<reference evidence="3 4" key="1">
    <citation type="journal article" date="2011" name="Nat. Biotechnol.">
        <title>Comparative genomic analysis of the thermophilic biomass-degrading fungi Myceliophthora thermophila and Thielavia terrestris.</title>
        <authorList>
            <person name="Berka R.M."/>
            <person name="Grigoriev I.V."/>
            <person name="Otillar R."/>
            <person name="Salamov A."/>
            <person name="Grimwood J."/>
            <person name="Reid I."/>
            <person name="Ishmael N."/>
            <person name="John T."/>
            <person name="Darmond C."/>
            <person name="Moisan M.-C."/>
            <person name="Henrissat B."/>
            <person name="Coutinho P.M."/>
            <person name="Lombard V."/>
            <person name="Natvig D.O."/>
            <person name="Lindquist E."/>
            <person name="Schmutz J."/>
            <person name="Lucas S."/>
            <person name="Harris P."/>
            <person name="Powlowski J."/>
            <person name="Bellemare A."/>
            <person name="Taylor D."/>
            <person name="Butler G."/>
            <person name="de Vries R.P."/>
            <person name="Allijn I.E."/>
            <person name="van den Brink J."/>
            <person name="Ushinsky S."/>
            <person name="Storms R."/>
            <person name="Powell A.J."/>
            <person name="Paulsen I.T."/>
            <person name="Elbourne L.D.H."/>
            <person name="Baker S.E."/>
            <person name="Magnuson J."/>
            <person name="LaBoissiere S."/>
            <person name="Clutterbuck A.J."/>
            <person name="Martinez D."/>
            <person name="Wogulis M."/>
            <person name="de Leon A.L."/>
            <person name="Rey M.W."/>
            <person name="Tsang A."/>
        </authorList>
    </citation>
    <scope>NUCLEOTIDE SEQUENCE [LARGE SCALE GENOMIC DNA]</scope>
    <source>
        <strain evidence="4">ATCC 42464 / BCRC 31852 / DSM 1799</strain>
    </source>
</reference>
<evidence type="ECO:0000313" key="4">
    <source>
        <dbReference type="Proteomes" id="UP000007322"/>
    </source>
</evidence>
<dbReference type="EMBL" id="CP003004">
    <property type="protein sequence ID" value="AEO58021.1"/>
    <property type="molecule type" value="Genomic_DNA"/>
</dbReference>
<keyword evidence="4" id="KW-1185">Reference proteome</keyword>
<dbReference type="KEGG" id="mtm:MYCTH_2304973"/>
<name>G2QBT8_THET4</name>
<evidence type="ECO:0000256" key="1">
    <source>
        <dbReference type="SAM" id="MobiDB-lite"/>
    </source>
</evidence>
<dbReference type="PANTHER" id="PTHR48050:SF13">
    <property type="entry name" value="STEROL 3-BETA-GLUCOSYLTRANSFERASE UGT80A2"/>
    <property type="match status" value="1"/>
</dbReference>
<dbReference type="RefSeq" id="XP_003663266.1">
    <property type="nucleotide sequence ID" value="XM_003663218.1"/>
</dbReference>
<dbReference type="GO" id="GO:0016758">
    <property type="term" value="F:hexosyltransferase activity"/>
    <property type="evidence" value="ECO:0007669"/>
    <property type="project" value="InterPro"/>
</dbReference>
<organism evidence="3 4">
    <name type="scientific">Thermothelomyces thermophilus (strain ATCC 42464 / BCRC 31852 / DSM 1799)</name>
    <name type="common">Sporotrichum thermophile</name>
    <dbReference type="NCBI Taxonomy" id="573729"/>
    <lineage>
        <taxon>Eukaryota</taxon>
        <taxon>Fungi</taxon>
        <taxon>Dikarya</taxon>
        <taxon>Ascomycota</taxon>
        <taxon>Pezizomycotina</taxon>
        <taxon>Sordariomycetes</taxon>
        <taxon>Sordariomycetidae</taxon>
        <taxon>Sordariales</taxon>
        <taxon>Chaetomiaceae</taxon>
        <taxon>Thermothelomyces</taxon>
    </lineage>
</organism>
<dbReference type="AlphaFoldDB" id="G2QBT8"/>
<dbReference type="InterPro" id="IPR050426">
    <property type="entry name" value="Glycosyltransferase_28"/>
</dbReference>
<feature type="region of interest" description="Disordered" evidence="1">
    <location>
        <begin position="100"/>
        <end position="139"/>
    </location>
</feature>
<protein>
    <submittedName>
        <fullName evidence="3">Glycosyltransferase family 1 protein</fullName>
    </submittedName>
</protein>
<accession>G2QBT8</accession>
<gene>
    <name evidence="3" type="ORF">MYCTH_2304973</name>
</gene>
<dbReference type="OrthoDB" id="5243269at2759"/>
<dbReference type="InterPro" id="IPR004276">
    <property type="entry name" value="GlycoTrans_28_N"/>
</dbReference>
<dbReference type="InParanoid" id="G2QBT8"/>
<dbReference type="Gene3D" id="3.40.50.2000">
    <property type="entry name" value="Glycogen Phosphorylase B"/>
    <property type="match status" value="1"/>
</dbReference>
<feature type="compositionally biased region" description="Basic and acidic residues" evidence="1">
    <location>
        <begin position="45"/>
        <end position="73"/>
    </location>
</feature>
<dbReference type="HOGENOM" id="CLU_1235784_0_0_1"/>
<evidence type="ECO:0000259" key="2">
    <source>
        <dbReference type="Pfam" id="PF03033"/>
    </source>
</evidence>
<feature type="compositionally biased region" description="Basic residues" evidence="1">
    <location>
        <begin position="33"/>
        <end position="44"/>
    </location>
</feature>
<evidence type="ECO:0000313" key="3">
    <source>
        <dbReference type="EMBL" id="AEO58021.1"/>
    </source>
</evidence>
<dbReference type="eggNOG" id="KOG1192">
    <property type="taxonomic scope" value="Eukaryota"/>
</dbReference>
<keyword evidence="3" id="KW-0808">Transferase</keyword>